<sequence>MSSYNWQRIDIRLIAVGASLLVSLISLFISNMPNDDAYAYIRTADIALNEGITAAIQHYAWVSYSLTIAAISLLGFDLFASAYLINSLFYALLVYSFLSIVRLIDSTALVSVLAAFCILLYPQLNEFRFDIIRDVGYWALCLFALWQFLLYYEQQRNRNLIAFGVGLLIATSFRPEAVVYLIVIPFALLFDKRHEISNTRRHFARAIGMSISILGFSFLVLALMGISFAGMLIDFLTVYEPFIETTLNPSEANNSAMSTAVFGEHASSYSGPYLNLFLITGILAILIAKLFSGIGGPFFWLLTYGAYKRFLDLERNLCVPIVFFLLANFFIVFIFILVTRYTSSRYAMLFCLLLALFVPIVLANIVKQFSQSSFKNIGMRILILFFGYCAFDSFISFGESKAFVYNSIDWINTESNSSNGLVTNNHTIAYYSGRVEDYDQVGRFLNETDITSARPGDLIVIEMHYEMTELVAREGVKDLLEFQTAFPSLDNRQLAVYKKIRP</sequence>
<feature type="transmembrane region" description="Helical" evidence="8">
    <location>
        <begin position="160"/>
        <end position="190"/>
    </location>
</feature>
<protein>
    <recommendedName>
        <fullName evidence="11">Glycosyltransferase RgtA/B/C/D-like domain-containing protein</fullName>
    </recommendedName>
</protein>
<feature type="transmembrane region" description="Helical" evidence="8">
    <location>
        <begin position="211"/>
        <end position="233"/>
    </location>
</feature>
<dbReference type="PANTHER" id="PTHR33908">
    <property type="entry name" value="MANNOSYLTRANSFERASE YKCB-RELATED"/>
    <property type="match status" value="1"/>
</dbReference>
<accession>A0A2A5WE12</accession>
<name>A0A2A5WE12_9GAMM</name>
<evidence type="ECO:0000313" key="9">
    <source>
        <dbReference type="EMBL" id="PDH34563.1"/>
    </source>
</evidence>
<evidence type="ECO:0000256" key="1">
    <source>
        <dbReference type="ARBA" id="ARBA00004651"/>
    </source>
</evidence>
<keyword evidence="7 8" id="KW-0472">Membrane</keyword>
<keyword evidence="2" id="KW-1003">Cell membrane</keyword>
<keyword evidence="5 8" id="KW-0812">Transmembrane</keyword>
<reference evidence="9 10" key="1">
    <citation type="submission" date="2017-08" db="EMBL/GenBank/DDBJ databases">
        <title>Fine stratification of microbial communities through a metagenomic profile of the photic zone.</title>
        <authorList>
            <person name="Haro-Moreno J.M."/>
            <person name="Lopez-Perez M."/>
            <person name="De La Torre J."/>
            <person name="Picazo A."/>
            <person name="Camacho A."/>
            <person name="Rodriguez-Valera F."/>
        </authorList>
    </citation>
    <scope>NUCLEOTIDE SEQUENCE [LARGE SCALE GENOMIC DNA]</scope>
    <source>
        <strain evidence="9">MED-G28</strain>
    </source>
</reference>
<feature type="transmembrane region" description="Helical" evidence="8">
    <location>
        <begin position="377"/>
        <end position="397"/>
    </location>
</feature>
<organism evidence="9 10">
    <name type="scientific">OM182 bacterium MED-G28</name>
    <dbReference type="NCBI Taxonomy" id="1986256"/>
    <lineage>
        <taxon>Bacteria</taxon>
        <taxon>Pseudomonadati</taxon>
        <taxon>Pseudomonadota</taxon>
        <taxon>Gammaproteobacteria</taxon>
        <taxon>OMG group</taxon>
        <taxon>OM182 clade</taxon>
    </lineage>
</organism>
<evidence type="ECO:0000256" key="7">
    <source>
        <dbReference type="ARBA" id="ARBA00023136"/>
    </source>
</evidence>
<evidence type="ECO:0000256" key="2">
    <source>
        <dbReference type="ARBA" id="ARBA00022475"/>
    </source>
</evidence>
<feature type="transmembrane region" description="Helical" evidence="8">
    <location>
        <begin position="107"/>
        <end position="124"/>
    </location>
</feature>
<comment type="subcellular location">
    <subcellularLocation>
        <location evidence="1">Cell membrane</location>
        <topology evidence="1">Multi-pass membrane protein</topology>
    </subcellularLocation>
</comment>
<dbReference type="PANTHER" id="PTHR33908:SF11">
    <property type="entry name" value="MEMBRANE PROTEIN"/>
    <property type="match status" value="1"/>
</dbReference>
<evidence type="ECO:0000256" key="5">
    <source>
        <dbReference type="ARBA" id="ARBA00022692"/>
    </source>
</evidence>
<keyword evidence="6 8" id="KW-1133">Transmembrane helix</keyword>
<gene>
    <name evidence="9" type="ORF">CNF02_04175</name>
</gene>
<evidence type="ECO:0000256" key="3">
    <source>
        <dbReference type="ARBA" id="ARBA00022676"/>
    </source>
</evidence>
<evidence type="ECO:0000256" key="6">
    <source>
        <dbReference type="ARBA" id="ARBA00022989"/>
    </source>
</evidence>
<keyword evidence="3" id="KW-0328">Glycosyltransferase</keyword>
<dbReference type="Proteomes" id="UP000219329">
    <property type="component" value="Unassembled WGS sequence"/>
</dbReference>
<feature type="transmembrane region" description="Helical" evidence="8">
    <location>
        <begin position="276"/>
        <end position="305"/>
    </location>
</feature>
<evidence type="ECO:0000313" key="10">
    <source>
        <dbReference type="Proteomes" id="UP000219329"/>
    </source>
</evidence>
<feature type="transmembrane region" description="Helical" evidence="8">
    <location>
        <begin position="136"/>
        <end position="154"/>
    </location>
</feature>
<evidence type="ECO:0000256" key="8">
    <source>
        <dbReference type="SAM" id="Phobius"/>
    </source>
</evidence>
<feature type="transmembrane region" description="Helical" evidence="8">
    <location>
        <begin position="12"/>
        <end position="30"/>
    </location>
</feature>
<dbReference type="AlphaFoldDB" id="A0A2A5WE12"/>
<evidence type="ECO:0000256" key="4">
    <source>
        <dbReference type="ARBA" id="ARBA00022679"/>
    </source>
</evidence>
<feature type="transmembrane region" description="Helical" evidence="8">
    <location>
        <begin position="58"/>
        <end position="76"/>
    </location>
</feature>
<dbReference type="GO" id="GO:0009103">
    <property type="term" value="P:lipopolysaccharide biosynthetic process"/>
    <property type="evidence" value="ECO:0007669"/>
    <property type="project" value="UniProtKB-ARBA"/>
</dbReference>
<dbReference type="EMBL" id="NTJZ01000003">
    <property type="protein sequence ID" value="PDH34563.1"/>
    <property type="molecule type" value="Genomic_DNA"/>
</dbReference>
<feature type="transmembrane region" description="Helical" evidence="8">
    <location>
        <begin position="344"/>
        <end position="365"/>
    </location>
</feature>
<comment type="caution">
    <text evidence="9">The sequence shown here is derived from an EMBL/GenBank/DDBJ whole genome shotgun (WGS) entry which is preliminary data.</text>
</comment>
<feature type="transmembrane region" description="Helical" evidence="8">
    <location>
        <begin position="317"/>
        <end position="338"/>
    </location>
</feature>
<dbReference type="InterPro" id="IPR050297">
    <property type="entry name" value="LipidA_mod_glycosyltrf_83"/>
</dbReference>
<dbReference type="GO" id="GO:0005886">
    <property type="term" value="C:plasma membrane"/>
    <property type="evidence" value="ECO:0007669"/>
    <property type="project" value="UniProtKB-SubCell"/>
</dbReference>
<evidence type="ECO:0008006" key="11">
    <source>
        <dbReference type="Google" id="ProtNLM"/>
    </source>
</evidence>
<dbReference type="GO" id="GO:0016763">
    <property type="term" value="F:pentosyltransferase activity"/>
    <property type="evidence" value="ECO:0007669"/>
    <property type="project" value="TreeGrafter"/>
</dbReference>
<keyword evidence="4" id="KW-0808">Transferase</keyword>
<proteinExistence type="predicted"/>